<evidence type="ECO:0000313" key="3">
    <source>
        <dbReference type="Proteomes" id="UP000250235"/>
    </source>
</evidence>
<protein>
    <submittedName>
        <fullName evidence="2">Uncharacterized protein</fullName>
    </submittedName>
</protein>
<reference evidence="2 3" key="1">
    <citation type="journal article" date="2015" name="Proc. Natl. Acad. Sci. U.S.A.">
        <title>The resurrection genome of Boea hygrometrica: A blueprint for survival of dehydration.</title>
        <authorList>
            <person name="Xiao L."/>
            <person name="Yang G."/>
            <person name="Zhang L."/>
            <person name="Yang X."/>
            <person name="Zhao S."/>
            <person name="Ji Z."/>
            <person name="Zhou Q."/>
            <person name="Hu M."/>
            <person name="Wang Y."/>
            <person name="Chen M."/>
            <person name="Xu Y."/>
            <person name="Jin H."/>
            <person name="Xiao X."/>
            <person name="Hu G."/>
            <person name="Bao F."/>
            <person name="Hu Y."/>
            <person name="Wan P."/>
            <person name="Li L."/>
            <person name="Deng X."/>
            <person name="Kuang T."/>
            <person name="Xiang C."/>
            <person name="Zhu J.K."/>
            <person name="Oliver M.J."/>
            <person name="He Y."/>
        </authorList>
    </citation>
    <scope>NUCLEOTIDE SEQUENCE [LARGE SCALE GENOMIC DNA]</scope>
    <source>
        <strain evidence="3">cv. XS01</strain>
    </source>
</reference>
<keyword evidence="3" id="KW-1185">Reference proteome</keyword>
<dbReference type="EMBL" id="KV016295">
    <property type="protein sequence ID" value="KZV19769.1"/>
    <property type="molecule type" value="Genomic_DNA"/>
</dbReference>
<feature type="region of interest" description="Disordered" evidence="1">
    <location>
        <begin position="134"/>
        <end position="174"/>
    </location>
</feature>
<accession>A0A2Z7AKM2</accession>
<evidence type="ECO:0000256" key="1">
    <source>
        <dbReference type="SAM" id="MobiDB-lite"/>
    </source>
</evidence>
<organism evidence="2 3">
    <name type="scientific">Dorcoceras hygrometricum</name>
    <dbReference type="NCBI Taxonomy" id="472368"/>
    <lineage>
        <taxon>Eukaryota</taxon>
        <taxon>Viridiplantae</taxon>
        <taxon>Streptophyta</taxon>
        <taxon>Embryophyta</taxon>
        <taxon>Tracheophyta</taxon>
        <taxon>Spermatophyta</taxon>
        <taxon>Magnoliopsida</taxon>
        <taxon>eudicotyledons</taxon>
        <taxon>Gunneridae</taxon>
        <taxon>Pentapetalae</taxon>
        <taxon>asterids</taxon>
        <taxon>lamiids</taxon>
        <taxon>Lamiales</taxon>
        <taxon>Gesneriaceae</taxon>
        <taxon>Didymocarpoideae</taxon>
        <taxon>Trichosporeae</taxon>
        <taxon>Loxocarpinae</taxon>
        <taxon>Dorcoceras</taxon>
    </lineage>
</organism>
<gene>
    <name evidence="2" type="ORF">F511_06300</name>
</gene>
<sequence>MKSCAIWLFDALRCNNSVILKGFEHREIDQMQKAVNAVNNENKHCEFVYGSSELNLLPLEDFDYSDPRCNPLRRSATARTPSNTTAHQPASCVCLTHFFYASARKATRTYCGSLRQSSPRPDPRLLRQAALEALTRSARTNTPRKTRPEQLPAKWRRRRAAAGRREGGGVCFSA</sequence>
<proteinExistence type="predicted"/>
<dbReference type="AlphaFoldDB" id="A0A2Z7AKM2"/>
<name>A0A2Z7AKM2_9LAMI</name>
<evidence type="ECO:0000313" key="2">
    <source>
        <dbReference type="EMBL" id="KZV19769.1"/>
    </source>
</evidence>
<dbReference type="Proteomes" id="UP000250235">
    <property type="component" value="Unassembled WGS sequence"/>
</dbReference>